<evidence type="ECO:0000313" key="14">
    <source>
        <dbReference type="Proteomes" id="UP000650467"/>
    </source>
</evidence>
<feature type="domain" description="Inositol 1,3,4-trisphosphate 5/6-kinase ATP-grasp" evidence="11">
    <location>
        <begin position="303"/>
        <end position="432"/>
    </location>
</feature>
<protein>
    <submittedName>
        <fullName evidence="13">Uncharacterized protein</fullName>
    </submittedName>
</protein>
<feature type="region of interest" description="Disordered" evidence="10">
    <location>
        <begin position="262"/>
        <end position="287"/>
    </location>
</feature>
<dbReference type="GO" id="GO:0005524">
    <property type="term" value="F:ATP binding"/>
    <property type="evidence" value="ECO:0007669"/>
    <property type="project" value="UniProtKB-KW"/>
</dbReference>
<reference evidence="13" key="1">
    <citation type="journal article" date="2020" name="bioRxiv">
        <title>Comparative genomics of Chlamydomonas.</title>
        <authorList>
            <person name="Craig R.J."/>
            <person name="Hasan A.R."/>
            <person name="Ness R.W."/>
            <person name="Keightley P.D."/>
        </authorList>
    </citation>
    <scope>NUCLEOTIDE SEQUENCE</scope>
    <source>
        <strain evidence="13">SAG 7.73</strain>
    </source>
</reference>
<name>A0A835SYT8_CHLIN</name>
<accession>A0A835SYT8</accession>
<evidence type="ECO:0000259" key="12">
    <source>
        <dbReference type="Pfam" id="PF17927"/>
    </source>
</evidence>
<dbReference type="GO" id="GO:0005737">
    <property type="term" value="C:cytoplasm"/>
    <property type="evidence" value="ECO:0007669"/>
    <property type="project" value="TreeGrafter"/>
</dbReference>
<evidence type="ECO:0000256" key="6">
    <source>
        <dbReference type="ARBA" id="ARBA00022741"/>
    </source>
</evidence>
<evidence type="ECO:0000256" key="4">
    <source>
        <dbReference type="ARBA" id="ARBA00022679"/>
    </source>
</evidence>
<feature type="region of interest" description="Disordered" evidence="10">
    <location>
        <begin position="30"/>
        <end position="73"/>
    </location>
</feature>
<dbReference type="Gene3D" id="3.30.470.20">
    <property type="entry name" value="ATP-grasp fold, B domain"/>
    <property type="match status" value="1"/>
</dbReference>
<keyword evidence="8" id="KW-0067">ATP-binding</keyword>
<sequence>MAAAVGLHLVALDPHAGPGLGLQPGAVLPGSTAAQGQAQEGDPTASAADADTAAGSARVHARGTAGLQPPGGPQGLRAAALDVIVHKLHKDAVWEAALAAYAAAQPATVVLDPLPAIQATEDRAVMLTAAVPASGLTLRVPILVHAPATSGQGLACSGRGAGEEAGSGRQEGRLGGGELGGQAGQPDMGVVEVRVEAPPQVVVESPEELRRLVDEGSSSASGVAGAGLRPPLVLKTRRTDAASGSGHGVAVVRSWAELEEQAAALQPPASPSGSRLAQPAAEPAADAAPAQAAAALAHDHAFEPLVVQQYVPHRQALYKVYVLGRHVRVERRATLTAEQVGAEQGGHGGPQQSMPSVVHRISTTPLAHATAGANATDADGTVRPAALGAAPAAATDGSFDAGASVDEAVMAAVARAMSGQLSLTMFNFDMVLPSDQSWAGGADVAEARHAQDQEPQLGRASRRLRLCVVDVNYWPGFDKLDGWEAMLVEHLRAAADRALATRRRRAEPPAEQAMT</sequence>
<evidence type="ECO:0000259" key="11">
    <source>
        <dbReference type="Pfam" id="PF05770"/>
    </source>
</evidence>
<dbReference type="GO" id="GO:0052726">
    <property type="term" value="F:inositol-1,3,4-trisphosphate 5-kinase activity"/>
    <property type="evidence" value="ECO:0007669"/>
    <property type="project" value="InterPro"/>
</dbReference>
<dbReference type="InterPro" id="IPR040464">
    <property type="entry name" value="InsP(3)kin_ATP-grasp"/>
</dbReference>
<feature type="compositionally biased region" description="Low complexity" evidence="10">
    <location>
        <begin position="276"/>
        <end position="287"/>
    </location>
</feature>
<dbReference type="OrthoDB" id="550459at2759"/>
<keyword evidence="4" id="KW-0808">Transferase</keyword>
<dbReference type="PANTHER" id="PTHR14217">
    <property type="entry name" value="INOSITOL-TETRAKISPHOSPHATE 1-KINASE"/>
    <property type="match status" value="1"/>
</dbReference>
<evidence type="ECO:0000256" key="8">
    <source>
        <dbReference type="ARBA" id="ARBA00022840"/>
    </source>
</evidence>
<comment type="cofactor">
    <cofactor evidence="1">
        <name>Mg(2+)</name>
        <dbReference type="ChEBI" id="CHEBI:18420"/>
    </cofactor>
</comment>
<proteinExistence type="inferred from homology"/>
<dbReference type="GO" id="GO:0052725">
    <property type="term" value="F:inositol-1,3,4-trisphosphate 6-kinase activity"/>
    <property type="evidence" value="ECO:0007669"/>
    <property type="project" value="InterPro"/>
</dbReference>
<dbReference type="InterPro" id="IPR008656">
    <property type="entry name" value="Inositol_tetrakis-P_1-kinase"/>
</dbReference>
<comment type="caution">
    <text evidence="13">The sequence shown here is derived from an EMBL/GenBank/DDBJ whole genome shotgun (WGS) entry which is preliminary data.</text>
</comment>
<dbReference type="Pfam" id="PF05770">
    <property type="entry name" value="Ins134_P3_kin"/>
    <property type="match status" value="1"/>
</dbReference>
<evidence type="ECO:0000256" key="1">
    <source>
        <dbReference type="ARBA" id="ARBA00001946"/>
    </source>
</evidence>
<keyword evidence="6" id="KW-0547">Nucleotide-binding</keyword>
<evidence type="ECO:0000256" key="10">
    <source>
        <dbReference type="SAM" id="MobiDB-lite"/>
    </source>
</evidence>
<evidence type="ECO:0000256" key="5">
    <source>
        <dbReference type="ARBA" id="ARBA00022723"/>
    </source>
</evidence>
<organism evidence="13 14">
    <name type="scientific">Chlamydomonas incerta</name>
    <dbReference type="NCBI Taxonomy" id="51695"/>
    <lineage>
        <taxon>Eukaryota</taxon>
        <taxon>Viridiplantae</taxon>
        <taxon>Chlorophyta</taxon>
        <taxon>core chlorophytes</taxon>
        <taxon>Chlorophyceae</taxon>
        <taxon>CS clade</taxon>
        <taxon>Chlamydomonadales</taxon>
        <taxon>Chlamydomonadaceae</taxon>
        <taxon>Chlamydomonas</taxon>
    </lineage>
</organism>
<dbReference type="PANTHER" id="PTHR14217:SF39">
    <property type="entry name" value="INOSITOL-TETRAKISPHOSPHATE 1-KINASE 3"/>
    <property type="match status" value="1"/>
</dbReference>
<evidence type="ECO:0000256" key="7">
    <source>
        <dbReference type="ARBA" id="ARBA00022777"/>
    </source>
</evidence>
<dbReference type="Pfam" id="PF17927">
    <property type="entry name" value="Ins134_P3_kin_N"/>
    <property type="match status" value="1"/>
</dbReference>
<dbReference type="EMBL" id="JAEHOC010000014">
    <property type="protein sequence ID" value="KAG2435668.1"/>
    <property type="molecule type" value="Genomic_DNA"/>
</dbReference>
<keyword evidence="7" id="KW-0418">Kinase</keyword>
<keyword evidence="9" id="KW-0460">Magnesium</keyword>
<comment type="subunit">
    <text evidence="3">Monomer.</text>
</comment>
<comment type="similarity">
    <text evidence="2">Belongs to the ITPK1 family.</text>
</comment>
<dbReference type="InterPro" id="IPR041429">
    <property type="entry name" value="ITPK1_N"/>
</dbReference>
<keyword evidence="14" id="KW-1185">Reference proteome</keyword>
<dbReference type="GO" id="GO:0032957">
    <property type="term" value="P:inositol trisphosphate metabolic process"/>
    <property type="evidence" value="ECO:0007669"/>
    <property type="project" value="InterPro"/>
</dbReference>
<evidence type="ECO:0000256" key="3">
    <source>
        <dbReference type="ARBA" id="ARBA00011245"/>
    </source>
</evidence>
<feature type="domain" description="Inositol-tetrakisphosphate 1-kinase N-terminal" evidence="12">
    <location>
        <begin position="80"/>
        <end position="117"/>
    </location>
</feature>
<feature type="compositionally biased region" description="Gly residues" evidence="10">
    <location>
        <begin position="173"/>
        <end position="183"/>
    </location>
</feature>
<evidence type="ECO:0000256" key="2">
    <source>
        <dbReference type="ARBA" id="ARBA00009601"/>
    </source>
</evidence>
<dbReference type="AlphaFoldDB" id="A0A835SYT8"/>
<evidence type="ECO:0000313" key="13">
    <source>
        <dbReference type="EMBL" id="KAG2435668.1"/>
    </source>
</evidence>
<feature type="region of interest" description="Disordered" evidence="10">
    <location>
        <begin position="152"/>
        <end position="185"/>
    </location>
</feature>
<dbReference type="GO" id="GO:0047325">
    <property type="term" value="F:inositol-3,4,5,6-tetrakisphosphate 1-kinase activity"/>
    <property type="evidence" value="ECO:0007669"/>
    <property type="project" value="InterPro"/>
</dbReference>
<keyword evidence="5" id="KW-0479">Metal-binding</keyword>
<gene>
    <name evidence="13" type="ORF">HXX76_006869</name>
</gene>
<dbReference type="GO" id="GO:0000287">
    <property type="term" value="F:magnesium ion binding"/>
    <property type="evidence" value="ECO:0007669"/>
    <property type="project" value="InterPro"/>
</dbReference>
<dbReference type="Proteomes" id="UP000650467">
    <property type="component" value="Unassembled WGS sequence"/>
</dbReference>
<feature type="compositionally biased region" description="Low complexity" evidence="10">
    <location>
        <begin position="44"/>
        <end position="57"/>
    </location>
</feature>
<evidence type="ECO:0000256" key="9">
    <source>
        <dbReference type="ARBA" id="ARBA00022842"/>
    </source>
</evidence>